<feature type="binding site" evidence="11">
    <location>
        <begin position="69"/>
        <end position="71"/>
    </location>
    <ligand>
        <name>substrate</name>
    </ligand>
</feature>
<dbReference type="EMBL" id="AP018553">
    <property type="protein sequence ID" value="BBD73909.1"/>
    <property type="molecule type" value="Genomic_DNA"/>
</dbReference>
<evidence type="ECO:0000256" key="1">
    <source>
        <dbReference type="ARBA" id="ARBA00001917"/>
    </source>
</evidence>
<dbReference type="GO" id="GO:0070402">
    <property type="term" value="F:NADPH binding"/>
    <property type="evidence" value="ECO:0007669"/>
    <property type="project" value="UniProtKB-UniRule"/>
</dbReference>
<organism evidence="13 15">
    <name type="scientific">Sulfodiicoccus acidiphilus</name>
    <dbReference type="NCBI Taxonomy" id="1670455"/>
    <lineage>
        <taxon>Archaea</taxon>
        <taxon>Thermoproteota</taxon>
        <taxon>Thermoprotei</taxon>
        <taxon>Sulfolobales</taxon>
        <taxon>Sulfolobaceae</taxon>
        <taxon>Sulfodiicoccus</taxon>
    </lineage>
</organism>
<keyword evidence="2 11" id="KW-0963">Cytoplasm</keyword>
<dbReference type="Pfam" id="PF01070">
    <property type="entry name" value="FMN_dh"/>
    <property type="match status" value="1"/>
</dbReference>
<evidence type="ECO:0000256" key="2">
    <source>
        <dbReference type="ARBA" id="ARBA00022490"/>
    </source>
</evidence>
<keyword evidence="6 11" id="KW-0460">Magnesium</keyword>
<comment type="cofactor">
    <cofactor evidence="11">
        <name>Mg(2+)</name>
        <dbReference type="ChEBI" id="CHEBI:18420"/>
    </cofactor>
</comment>
<dbReference type="Proteomes" id="UP000616143">
    <property type="component" value="Unassembled WGS sequence"/>
</dbReference>
<feature type="binding site" evidence="11">
    <location>
        <position position="38"/>
    </location>
    <ligand>
        <name>FMN</name>
        <dbReference type="ChEBI" id="CHEBI:58210"/>
    </ligand>
</feature>
<feature type="domain" description="FMN-dependent dehydrogenase" evidence="12">
    <location>
        <begin position="237"/>
        <end position="312"/>
    </location>
</feature>
<feature type="binding site" evidence="11">
    <location>
        <begin position="39"/>
        <end position="41"/>
    </location>
    <ligand>
        <name>FMN</name>
        <dbReference type="ChEBI" id="CHEBI:58210"/>
    </ligand>
</feature>
<dbReference type="GO" id="GO:0016491">
    <property type="term" value="F:oxidoreductase activity"/>
    <property type="evidence" value="ECO:0007669"/>
    <property type="project" value="InterPro"/>
</dbReference>
<dbReference type="GO" id="GO:0004452">
    <property type="term" value="F:isopentenyl-diphosphate delta-isomerase activity"/>
    <property type="evidence" value="ECO:0007669"/>
    <property type="project" value="UniProtKB-UniRule"/>
</dbReference>
<feature type="binding site" evidence="11">
    <location>
        <position position="133"/>
    </location>
    <ligand>
        <name>substrate</name>
    </ligand>
</feature>
<dbReference type="GO" id="GO:0010181">
    <property type="term" value="F:FMN binding"/>
    <property type="evidence" value="ECO:0007669"/>
    <property type="project" value="UniProtKB-UniRule"/>
</dbReference>
<dbReference type="Proteomes" id="UP000276741">
    <property type="component" value="Chromosome"/>
</dbReference>
<dbReference type="PANTHER" id="PTHR43665:SF1">
    <property type="entry name" value="ISOPENTENYL-DIPHOSPHATE DELTA-ISOMERASE"/>
    <property type="match status" value="1"/>
</dbReference>
<dbReference type="PANTHER" id="PTHR43665">
    <property type="entry name" value="ISOPENTENYL-DIPHOSPHATE DELTA-ISOMERASE"/>
    <property type="match status" value="1"/>
</dbReference>
<evidence type="ECO:0000256" key="5">
    <source>
        <dbReference type="ARBA" id="ARBA00022723"/>
    </source>
</evidence>
<dbReference type="NCBIfam" id="TIGR02151">
    <property type="entry name" value="IPP_isom_2"/>
    <property type="match status" value="1"/>
</dbReference>
<comment type="catalytic activity">
    <reaction evidence="11">
        <text>isopentenyl diphosphate = dimethylallyl diphosphate</text>
        <dbReference type="Rhea" id="RHEA:23284"/>
        <dbReference type="ChEBI" id="CHEBI:57623"/>
        <dbReference type="ChEBI" id="CHEBI:128769"/>
        <dbReference type="EC" id="5.3.3.2"/>
    </reaction>
</comment>
<reference evidence="15" key="2">
    <citation type="submission" date="2018-04" db="EMBL/GenBank/DDBJ databases">
        <title>Complete genome sequence of Sulfodiicoccus acidiphilus strain HS-1.</title>
        <authorList>
            <person name="Sakai H.D."/>
            <person name="Kurosawa N."/>
        </authorList>
    </citation>
    <scope>NUCLEOTIDE SEQUENCE [LARGE SCALE GENOMIC DNA]</scope>
    <source>
        <strain evidence="15">HS-1</strain>
    </source>
</reference>
<comment type="subcellular location">
    <subcellularLocation>
        <location evidence="11">Cytoplasm</location>
    </subcellularLocation>
</comment>
<proteinExistence type="inferred from homology"/>
<evidence type="ECO:0000256" key="6">
    <source>
        <dbReference type="ARBA" id="ARBA00022842"/>
    </source>
</evidence>
<keyword evidence="7 11" id="KW-0521">NADP</keyword>
<sequence length="342" mass="36666">MFDDVDLVHQALPGLSFEEIDISTNFLGKKISAPIVISGMTGGTEELGRLNSIIATAAEKTGIAMGVGSQRVALERSETRESFAVVRRIARDIPVIANIGAPQLLRGYGVRELEEAISMVEADAIAVHFNPAQEVFQPEGEPDYSDRLLTVLSEVIKSLGVPVIVKETGTGLAMETVSKLRRVGVTHFDVQGAGGTSWVAVEMFRGRRRGNWKWRSADVFKGWGVPTAASIIETRFAAPDSFIIGSGGIRNGLDGAKALALGADLVGMALPAMRAAVKGAEALGEFVEDFKFQLKVASFLVGAKDVRDIKKTPLVISGKLRDWVTSRGLDLSVYTKVRAGRA</sequence>
<feature type="binding site" evidence="11">
    <location>
        <position position="69"/>
    </location>
    <ligand>
        <name>FMN</name>
        <dbReference type="ChEBI" id="CHEBI:58210"/>
    </ligand>
</feature>
<keyword evidence="8 11" id="KW-0414">Isoprene biosynthesis</keyword>
<dbReference type="CDD" id="cd02811">
    <property type="entry name" value="IDI-2_FMN"/>
    <property type="match status" value="1"/>
</dbReference>
<dbReference type="InterPro" id="IPR000262">
    <property type="entry name" value="FMN-dep_DH"/>
</dbReference>
<comment type="subunit">
    <text evidence="10 11">Homooctamer. Dimer of tetramers.</text>
</comment>
<keyword evidence="9 11" id="KW-0413">Isomerase</keyword>
<comment type="similarity">
    <text evidence="11">Belongs to the IPP isomerase type 2 family.</text>
</comment>
<gene>
    <name evidence="11" type="primary">fni</name>
    <name evidence="14" type="ORF">GCM10007116_11790</name>
    <name evidence="13" type="ORF">HS1genome_2298</name>
</gene>
<dbReference type="EC" id="5.3.3.2" evidence="11"/>
<dbReference type="Gene3D" id="3.20.20.70">
    <property type="entry name" value="Aldolase class I"/>
    <property type="match status" value="1"/>
</dbReference>
<feature type="binding site" evidence="11">
    <location>
        <begin position="269"/>
        <end position="270"/>
    </location>
    <ligand>
        <name>FMN</name>
        <dbReference type="ChEBI" id="CHEBI:58210"/>
    </ligand>
</feature>
<dbReference type="GO" id="GO:0008299">
    <property type="term" value="P:isoprenoid biosynthetic process"/>
    <property type="evidence" value="ECO:0007669"/>
    <property type="project" value="UniProtKB-UniRule"/>
</dbReference>
<comment type="function">
    <text evidence="11">Involved in the biosynthesis of isoprenoids. Catalyzes the 1,3-allylic rearrangement of the homoallylic substrate isopentenyl (IPP) to its allylic isomer, dimethylallyl diphosphate (DMAPP).</text>
</comment>
<dbReference type="HAMAP" id="MF_00354">
    <property type="entry name" value="Idi_2"/>
    <property type="match status" value="1"/>
</dbReference>
<evidence type="ECO:0000256" key="10">
    <source>
        <dbReference type="ARBA" id="ARBA00025810"/>
    </source>
</evidence>
<name>A0A348B6V7_9CREN</name>
<evidence type="ECO:0000256" key="7">
    <source>
        <dbReference type="ARBA" id="ARBA00022857"/>
    </source>
</evidence>
<feature type="binding site" evidence="11">
    <location>
        <position position="134"/>
    </location>
    <ligand>
        <name>Mg(2+)</name>
        <dbReference type="ChEBI" id="CHEBI:18420"/>
    </ligand>
</feature>
<keyword evidence="15" id="KW-1185">Reference proteome</keyword>
<dbReference type="GO" id="GO:0005737">
    <property type="term" value="C:cytoplasm"/>
    <property type="evidence" value="ECO:0007669"/>
    <property type="project" value="UniProtKB-SubCell"/>
</dbReference>
<evidence type="ECO:0000256" key="3">
    <source>
        <dbReference type="ARBA" id="ARBA00022630"/>
    </source>
</evidence>
<comment type="cofactor">
    <cofactor evidence="1 11">
        <name>FMN</name>
        <dbReference type="ChEBI" id="CHEBI:58210"/>
    </cofactor>
</comment>
<feature type="binding site" evidence="11">
    <location>
        <position position="166"/>
    </location>
    <ligand>
        <name>FMN</name>
        <dbReference type="ChEBI" id="CHEBI:58210"/>
    </ligand>
</feature>
<dbReference type="AlphaFoldDB" id="A0A348B6V7"/>
<evidence type="ECO:0000313" key="15">
    <source>
        <dbReference type="Proteomes" id="UP000276741"/>
    </source>
</evidence>
<dbReference type="GO" id="GO:0000287">
    <property type="term" value="F:magnesium ion binding"/>
    <property type="evidence" value="ECO:0007669"/>
    <property type="project" value="UniProtKB-UniRule"/>
</dbReference>
<evidence type="ECO:0000256" key="8">
    <source>
        <dbReference type="ARBA" id="ARBA00023229"/>
    </source>
</evidence>
<keyword evidence="4 11" id="KW-0288">FMN</keyword>
<dbReference type="PIRSF" id="PIRSF003314">
    <property type="entry name" value="IPP_isomerase"/>
    <property type="match status" value="1"/>
</dbReference>
<comment type="caution">
    <text evidence="11">Lacks conserved residue(s) required for the propagation of feature annotation.</text>
</comment>
<feature type="binding site" evidence="11">
    <location>
        <position position="98"/>
    </location>
    <ligand>
        <name>FMN</name>
        <dbReference type="ChEBI" id="CHEBI:58210"/>
    </ligand>
</feature>
<dbReference type="SUPFAM" id="SSF51395">
    <property type="entry name" value="FMN-linked oxidoreductases"/>
    <property type="match status" value="1"/>
</dbReference>
<keyword evidence="5 11" id="KW-0479">Metal-binding</keyword>
<accession>A0A348B6V7</accession>
<dbReference type="InterPro" id="IPR013785">
    <property type="entry name" value="Aldolase_TIM"/>
</dbReference>
<feature type="binding site" evidence="11">
    <location>
        <position position="196"/>
    </location>
    <ligand>
        <name>FMN</name>
        <dbReference type="ChEBI" id="CHEBI:58210"/>
    </ligand>
</feature>
<keyword evidence="3 11" id="KW-0285">Flavoprotein</keyword>
<evidence type="ECO:0000256" key="11">
    <source>
        <dbReference type="HAMAP-Rule" id="MF_00354"/>
    </source>
</evidence>
<reference evidence="14" key="1">
    <citation type="journal article" date="2014" name="Int. J. Syst. Evol. Microbiol.">
        <title>Complete genome sequence of Corynebacterium casei LMG S-19264T (=DSM 44701T), isolated from a smear-ripened cheese.</title>
        <authorList>
            <consortium name="US DOE Joint Genome Institute (JGI-PGF)"/>
            <person name="Walter F."/>
            <person name="Albersmeier A."/>
            <person name="Kalinowski J."/>
            <person name="Ruckert C."/>
        </authorList>
    </citation>
    <scope>NUCLEOTIDE SEQUENCE</scope>
    <source>
        <strain evidence="14">JCM 31740</strain>
    </source>
</reference>
<dbReference type="InterPro" id="IPR011179">
    <property type="entry name" value="IPdP_isomerase"/>
</dbReference>
<comment type="cofactor">
    <cofactor evidence="11">
        <name>NADPH</name>
        <dbReference type="ChEBI" id="CHEBI:57783"/>
    </cofactor>
</comment>
<reference evidence="13" key="3">
    <citation type="journal article" date="2019" name="BMC Res. Notes">
        <title>Complete genome sequence of the Sulfodiicoccus acidiphilus strain HS-1T, the first crenarchaeon that lacks polB3, isolated from an acidic hot spring in Ohwaku-dani, Hakone, Japan.</title>
        <authorList>
            <person name="Sakai H.D."/>
            <person name="Kurosawa N."/>
        </authorList>
    </citation>
    <scope>NUCLEOTIDE SEQUENCE</scope>
    <source>
        <strain evidence="13">HS-1</strain>
    </source>
</reference>
<evidence type="ECO:0000256" key="9">
    <source>
        <dbReference type="ARBA" id="ARBA00023235"/>
    </source>
</evidence>
<dbReference type="EMBL" id="BMQS01000010">
    <property type="protein sequence ID" value="GGT95940.1"/>
    <property type="molecule type" value="Genomic_DNA"/>
</dbReference>
<reference evidence="14" key="4">
    <citation type="submission" date="2020-09" db="EMBL/GenBank/DDBJ databases">
        <authorList>
            <person name="Sun Q."/>
            <person name="Ohkuma M."/>
        </authorList>
    </citation>
    <scope>NUCLEOTIDE SEQUENCE</scope>
    <source>
        <strain evidence="14">JCM 31740</strain>
    </source>
</reference>
<dbReference type="KEGG" id="sacd:HS1genome_2298"/>
<evidence type="ECO:0000313" key="13">
    <source>
        <dbReference type="EMBL" id="BBD73909.1"/>
    </source>
</evidence>
<evidence type="ECO:0000259" key="12">
    <source>
        <dbReference type="Pfam" id="PF01070"/>
    </source>
</evidence>
<protein>
    <recommendedName>
        <fullName evidence="11">Isopentenyl-diphosphate delta-isomerase</fullName>
        <shortName evidence="11">IPP isomerase</shortName>
        <ecNumber evidence="11">5.3.3.2</ecNumber>
    </recommendedName>
    <alternativeName>
        <fullName evidence="11">Isopentenyl diphosphate:dimethylallyl diphosphate isomerase</fullName>
    </alternativeName>
    <alternativeName>
        <fullName evidence="11">Isopentenyl pyrophosphate isomerase</fullName>
    </alternativeName>
    <alternativeName>
        <fullName evidence="11">Type 2 isopentenyl diphosphate isomerase</fullName>
        <shortName evidence="11">IDI-2</shortName>
    </alternativeName>
</protein>
<feature type="binding site" evidence="11">
    <location>
        <begin position="248"/>
        <end position="250"/>
    </location>
    <ligand>
        <name>FMN</name>
        <dbReference type="ChEBI" id="CHEBI:58210"/>
    </ligand>
</feature>
<evidence type="ECO:0000256" key="4">
    <source>
        <dbReference type="ARBA" id="ARBA00022643"/>
    </source>
</evidence>
<evidence type="ECO:0000313" key="14">
    <source>
        <dbReference type="EMBL" id="GGT95940.1"/>
    </source>
</evidence>